<comment type="caution">
    <text evidence="1">The sequence shown here is derived from an EMBL/GenBank/DDBJ whole genome shotgun (WGS) entry which is preliminary data.</text>
</comment>
<accession>A0A7J5AGU8</accession>
<dbReference type="AlphaFoldDB" id="A0A7J5AGU8"/>
<evidence type="ECO:0000313" key="2">
    <source>
        <dbReference type="Proteomes" id="UP000490922"/>
    </source>
</evidence>
<proteinExistence type="predicted"/>
<gene>
    <name evidence="1" type="ORF">F6464_05540</name>
</gene>
<protein>
    <submittedName>
        <fullName evidence="1">Uncharacterized protein</fullName>
    </submittedName>
</protein>
<dbReference type="RefSeq" id="WP_151106808.1">
    <property type="nucleotide sequence ID" value="NZ_WAEM01000002.1"/>
</dbReference>
<evidence type="ECO:0000313" key="1">
    <source>
        <dbReference type="EMBL" id="KAB1156814.1"/>
    </source>
</evidence>
<name>A0A7J5AGU8_9FLAO</name>
<dbReference type="EMBL" id="WAEM01000002">
    <property type="protein sequence ID" value="KAB1156814.1"/>
    <property type="molecule type" value="Genomic_DNA"/>
</dbReference>
<organism evidence="1 2">
    <name type="scientific">Flavobacterium luteum</name>
    <dbReference type="NCBI Taxonomy" id="2026654"/>
    <lineage>
        <taxon>Bacteria</taxon>
        <taxon>Pseudomonadati</taxon>
        <taxon>Bacteroidota</taxon>
        <taxon>Flavobacteriia</taxon>
        <taxon>Flavobacteriales</taxon>
        <taxon>Flavobacteriaceae</taxon>
        <taxon>Flavobacterium</taxon>
    </lineage>
</organism>
<reference evidence="1 2" key="1">
    <citation type="submission" date="2019-09" db="EMBL/GenBank/DDBJ databases">
        <title>Flavobacterium sp. nov., isolated from glacier ice.</title>
        <authorList>
            <person name="Liu Q."/>
        </authorList>
    </citation>
    <scope>NUCLEOTIDE SEQUENCE [LARGE SCALE GENOMIC DNA]</scope>
    <source>
        <strain evidence="1 2">NBRC 112527</strain>
    </source>
</reference>
<sequence length="118" mass="14044">MSKKVIIYDNSCAFSALFKHYFSNKIEVQSSKDKSFILINSIEYDACFFMINNINDFVFFEEILSKIKVIFVMTPVQFFKYKIMSMEIKNAIFLEFNNDIKRDIMKTITFNLKLKNLI</sequence>
<dbReference type="Proteomes" id="UP000490922">
    <property type="component" value="Unassembled WGS sequence"/>
</dbReference>
<keyword evidence="2" id="KW-1185">Reference proteome</keyword>